<dbReference type="InterPro" id="IPR000626">
    <property type="entry name" value="Ubiquitin-like_dom"/>
</dbReference>
<feature type="domain" description="SURP motif" evidence="9">
    <location>
        <begin position="30"/>
        <end position="72"/>
    </location>
</feature>
<dbReference type="Pfam" id="PF01805">
    <property type="entry name" value="Surp"/>
    <property type="match status" value="2"/>
</dbReference>
<name>A9V640_MONBE</name>
<evidence type="ECO:0000256" key="5">
    <source>
        <dbReference type="ARBA" id="ARBA00023187"/>
    </source>
</evidence>
<keyword evidence="5" id="KW-0508">mRNA splicing</keyword>
<keyword evidence="11" id="KW-1185">Reference proteome</keyword>
<evidence type="ECO:0000259" key="9">
    <source>
        <dbReference type="PROSITE" id="PS50128"/>
    </source>
</evidence>
<dbReference type="PANTHER" id="PTHR15316:SF1">
    <property type="entry name" value="SPLICING FACTOR 3A SUBUNIT 1"/>
    <property type="match status" value="1"/>
</dbReference>
<feature type="compositionally biased region" description="Polar residues" evidence="7">
    <location>
        <begin position="501"/>
        <end position="510"/>
    </location>
</feature>
<dbReference type="PROSITE" id="PS50128">
    <property type="entry name" value="SURP"/>
    <property type="match status" value="2"/>
</dbReference>
<dbReference type="GO" id="GO:0003723">
    <property type="term" value="F:RNA binding"/>
    <property type="evidence" value="ECO:0000318"/>
    <property type="project" value="GO_Central"/>
</dbReference>
<dbReference type="GO" id="GO:0045292">
    <property type="term" value="P:mRNA cis splicing, via spliceosome"/>
    <property type="evidence" value="ECO:0007669"/>
    <property type="project" value="InterPro"/>
</dbReference>
<dbReference type="OMA" id="HAYYRHR"/>
<proteinExistence type="predicted"/>
<dbReference type="Gene3D" id="1.10.10.790">
    <property type="entry name" value="Surp module"/>
    <property type="match status" value="2"/>
</dbReference>
<keyword evidence="2" id="KW-0507">mRNA processing</keyword>
<comment type="subcellular location">
    <subcellularLocation>
        <location evidence="1">Nucleus</location>
    </subcellularLocation>
</comment>
<dbReference type="SMART" id="SM00213">
    <property type="entry name" value="UBQ"/>
    <property type="match status" value="1"/>
</dbReference>
<dbReference type="GeneID" id="5893466"/>
<dbReference type="Gene3D" id="3.10.20.90">
    <property type="entry name" value="Phosphatidylinositol 3-kinase Catalytic Subunit, Chain A, domain 1"/>
    <property type="match status" value="1"/>
</dbReference>
<dbReference type="PANTHER" id="PTHR15316">
    <property type="entry name" value="SPLICEOSOME ASSOCIATED PROTEIN 114/SWAP SPLICING FACTOR-RELATED"/>
    <property type="match status" value="1"/>
</dbReference>
<feature type="compositionally biased region" description="Low complexity" evidence="7">
    <location>
        <begin position="578"/>
        <end position="593"/>
    </location>
</feature>
<dbReference type="InParanoid" id="A9V640"/>
<protein>
    <recommendedName>
        <fullName evidence="12">Splicing factor 3A subunit 1</fullName>
    </recommendedName>
</protein>
<gene>
    <name evidence="10" type="ORF">MONBRDRAFT_33566</name>
</gene>
<dbReference type="InterPro" id="IPR022030">
    <property type="entry name" value="SF3A1_dom"/>
</dbReference>
<dbReference type="AlphaFoldDB" id="A9V640"/>
<keyword evidence="3" id="KW-0747">Spliceosome</keyword>
<feature type="domain" description="Ubiquitin-like" evidence="8">
    <location>
        <begin position="681"/>
        <end position="760"/>
    </location>
</feature>
<dbReference type="PROSITE" id="PS50053">
    <property type="entry name" value="UBIQUITIN_2"/>
    <property type="match status" value="1"/>
</dbReference>
<dbReference type="SUPFAM" id="SSF109905">
    <property type="entry name" value="Surp module (SWAP domain)"/>
    <property type="match status" value="2"/>
</dbReference>
<feature type="compositionally biased region" description="Pro residues" evidence="7">
    <location>
        <begin position="511"/>
        <end position="548"/>
    </location>
</feature>
<keyword evidence="6" id="KW-0539">Nucleus</keyword>
<accession>A9V640</accession>
<feature type="region of interest" description="Disordered" evidence="7">
    <location>
        <begin position="280"/>
        <end position="307"/>
    </location>
</feature>
<feature type="compositionally biased region" description="Low complexity" evidence="7">
    <location>
        <begin position="487"/>
        <end position="500"/>
    </location>
</feature>
<dbReference type="STRING" id="81824.A9V640"/>
<dbReference type="FunFam" id="1.10.10.790:FF:000002">
    <property type="entry name" value="Splicing factor 3A subunit 1"/>
    <property type="match status" value="1"/>
</dbReference>
<evidence type="ECO:0000259" key="8">
    <source>
        <dbReference type="PROSITE" id="PS50053"/>
    </source>
</evidence>
<dbReference type="Proteomes" id="UP000001357">
    <property type="component" value="Unassembled WGS sequence"/>
</dbReference>
<dbReference type="FunFam" id="3.10.20.90:FF:000524">
    <property type="entry name" value="Probable splicing factor 3A subunit 1"/>
    <property type="match status" value="1"/>
</dbReference>
<dbReference type="GO" id="GO:0005686">
    <property type="term" value="C:U2 snRNP"/>
    <property type="evidence" value="ECO:0000318"/>
    <property type="project" value="GO_Central"/>
</dbReference>
<feature type="compositionally biased region" description="Basic and acidic residues" evidence="7">
    <location>
        <begin position="287"/>
        <end position="300"/>
    </location>
</feature>
<evidence type="ECO:0000313" key="10">
    <source>
        <dbReference type="EMBL" id="EDQ86920.1"/>
    </source>
</evidence>
<feature type="domain" description="SURP motif" evidence="9">
    <location>
        <begin position="130"/>
        <end position="172"/>
    </location>
</feature>
<dbReference type="InterPro" id="IPR000061">
    <property type="entry name" value="Surp"/>
</dbReference>
<keyword evidence="4" id="KW-0677">Repeat</keyword>
<feature type="compositionally biased region" description="Pro residues" evidence="7">
    <location>
        <begin position="617"/>
        <end position="636"/>
    </location>
</feature>
<evidence type="ECO:0000256" key="1">
    <source>
        <dbReference type="ARBA" id="ARBA00004123"/>
    </source>
</evidence>
<feature type="compositionally biased region" description="Low complexity" evidence="7">
    <location>
        <begin position="637"/>
        <end position="648"/>
    </location>
</feature>
<evidence type="ECO:0000256" key="4">
    <source>
        <dbReference type="ARBA" id="ARBA00022737"/>
    </source>
</evidence>
<dbReference type="eggNOG" id="KOG0007">
    <property type="taxonomic scope" value="Eukaryota"/>
</dbReference>
<dbReference type="FunFam" id="1.10.10.790:FF:000001">
    <property type="entry name" value="Splicing factor 3a, subunit 1"/>
    <property type="match status" value="1"/>
</dbReference>
<dbReference type="FunCoup" id="A9V640">
    <property type="interactions" value="1613"/>
</dbReference>
<dbReference type="EMBL" id="CH991562">
    <property type="protein sequence ID" value="EDQ86920.1"/>
    <property type="molecule type" value="Genomic_DNA"/>
</dbReference>
<feature type="compositionally biased region" description="Basic and acidic residues" evidence="7">
    <location>
        <begin position="402"/>
        <end position="420"/>
    </location>
</feature>
<dbReference type="InterPro" id="IPR029071">
    <property type="entry name" value="Ubiquitin-like_domsf"/>
</dbReference>
<evidence type="ECO:0000256" key="3">
    <source>
        <dbReference type="ARBA" id="ARBA00022728"/>
    </source>
</evidence>
<evidence type="ECO:0000313" key="11">
    <source>
        <dbReference type="Proteomes" id="UP000001357"/>
    </source>
</evidence>
<reference evidence="10 11" key="1">
    <citation type="journal article" date="2008" name="Nature">
        <title>The genome of the choanoflagellate Monosiga brevicollis and the origin of metazoans.</title>
        <authorList>
            <consortium name="JGI Sequencing"/>
            <person name="King N."/>
            <person name="Westbrook M.J."/>
            <person name="Young S.L."/>
            <person name="Kuo A."/>
            <person name="Abedin M."/>
            <person name="Chapman J."/>
            <person name="Fairclough S."/>
            <person name="Hellsten U."/>
            <person name="Isogai Y."/>
            <person name="Letunic I."/>
            <person name="Marr M."/>
            <person name="Pincus D."/>
            <person name="Putnam N."/>
            <person name="Rokas A."/>
            <person name="Wright K.J."/>
            <person name="Zuzow R."/>
            <person name="Dirks W."/>
            <person name="Good M."/>
            <person name="Goodstein D."/>
            <person name="Lemons D."/>
            <person name="Li W."/>
            <person name="Lyons J.B."/>
            <person name="Morris A."/>
            <person name="Nichols S."/>
            <person name="Richter D.J."/>
            <person name="Salamov A."/>
            <person name="Bork P."/>
            <person name="Lim W.A."/>
            <person name="Manning G."/>
            <person name="Miller W.T."/>
            <person name="McGinnis W."/>
            <person name="Shapiro H."/>
            <person name="Tjian R."/>
            <person name="Grigoriev I.V."/>
            <person name="Rokhsar D."/>
        </authorList>
    </citation>
    <scope>NUCLEOTIDE SEQUENCE [LARGE SCALE GENOMIC DNA]</scope>
    <source>
        <strain evidence="11">MX1 / ATCC 50154</strain>
    </source>
</reference>
<dbReference type="GO" id="GO:0071013">
    <property type="term" value="C:catalytic step 2 spliceosome"/>
    <property type="evidence" value="ECO:0000318"/>
    <property type="project" value="GO_Central"/>
</dbReference>
<evidence type="ECO:0008006" key="12">
    <source>
        <dbReference type="Google" id="ProtNLM"/>
    </source>
</evidence>
<dbReference type="GO" id="GO:0071004">
    <property type="term" value="C:U2-type prespliceosome"/>
    <property type="evidence" value="ECO:0000318"/>
    <property type="project" value="GO_Central"/>
</dbReference>
<organism evidence="10 11">
    <name type="scientific">Monosiga brevicollis</name>
    <name type="common">Choanoflagellate</name>
    <dbReference type="NCBI Taxonomy" id="81824"/>
    <lineage>
        <taxon>Eukaryota</taxon>
        <taxon>Choanoflagellata</taxon>
        <taxon>Craspedida</taxon>
        <taxon>Salpingoecidae</taxon>
        <taxon>Monosiga</taxon>
    </lineage>
</organism>
<feature type="region of interest" description="Disordered" evidence="7">
    <location>
        <begin position="1"/>
        <end position="23"/>
    </location>
</feature>
<feature type="region of interest" description="Disordered" evidence="7">
    <location>
        <begin position="450"/>
        <end position="658"/>
    </location>
</feature>
<feature type="compositionally biased region" description="Basic and acidic residues" evidence="7">
    <location>
        <begin position="350"/>
        <end position="361"/>
    </location>
</feature>
<evidence type="ECO:0000256" key="7">
    <source>
        <dbReference type="SAM" id="MobiDB-lite"/>
    </source>
</evidence>
<dbReference type="Pfam" id="PF00240">
    <property type="entry name" value="ubiquitin"/>
    <property type="match status" value="1"/>
</dbReference>
<dbReference type="InterPro" id="IPR045146">
    <property type="entry name" value="SF3A1"/>
</dbReference>
<dbReference type="Pfam" id="PF12230">
    <property type="entry name" value="PRP21_like_P"/>
    <property type="match status" value="1"/>
</dbReference>
<feature type="compositionally biased region" description="Pro residues" evidence="7">
    <location>
        <begin position="556"/>
        <end position="577"/>
    </location>
</feature>
<dbReference type="RefSeq" id="XP_001748159.1">
    <property type="nucleotide sequence ID" value="XM_001748107.1"/>
</dbReference>
<evidence type="ECO:0000256" key="2">
    <source>
        <dbReference type="ARBA" id="ARBA00022664"/>
    </source>
</evidence>
<dbReference type="SMART" id="SM00648">
    <property type="entry name" value="SWAP"/>
    <property type="match status" value="2"/>
</dbReference>
<feature type="region of interest" description="Disordered" evidence="7">
    <location>
        <begin position="402"/>
        <end position="430"/>
    </location>
</feature>
<feature type="region of interest" description="Disordered" evidence="7">
    <location>
        <begin position="323"/>
        <end position="367"/>
    </location>
</feature>
<sequence>MAEAAVETSAAPAATSSVGIINPPPEIRNIVNKTAGFVAKNGWDFADRIRKEKAGEVKFNFLQPDNPYHAYFVHMVEEVRSGRNNELGNINLDQVTLDDEMEEDAKTVKPPPEAEFMDDPPTLSAQDLDVIKLTAQYVARNGTEFLQTLMQKEARNFQFDFLKPTHLLFNYFTKLTEQYRKILLPRDDMLEKLRRVAKDPLSLVPEVEQMSLYKKQTAEDRQRRAEEQEREKREFNSIDWHDFVVVATIEFGPDDKDLPPPVTAESLGIRMVQLDQLAREGYSSRTRPTEAEEAPAKDEAAQEDSDVEMEVDDDMDMDDDTTPATVPGGPIVASANKPGTMPAQMATSEEPVKIREYDPKAKKPVQKRNAAGELLLESPITGELIPESQMAEHMRVNLLDPKWREDKARQEEEARKRQEMHQLQGSGTMQHLKGIAAKRTDIFGAGDVETEIGRQVGAERERPDPNHPTWDGTPVLKGKDEVARSQARALAEQSKAAAAATSGTGETQPLNIPPNMQPTNYPPNMQPPSQPAPTPMAAPPLARPPPLPSSTAPAMAVPPPTSAPAPAPRPAYPPPPTSSTAPPNLVGGLNLPPATGGAPRGMYPPPSSGAGTAAAPAPAPAPGPTPTPTPAAPAPAAPVTEEPQPAAEVTSEPPAKKTKADTVLSTLVPEEEFLQTHSGNVTVTVQADDEAAEGRSFSVTLPYTATVGDLKSELQTMSGLAKNKQKLTLMGMAFGNSNTLAFYNLESDSPVQLTLKTRGGRK</sequence>
<feature type="compositionally biased region" description="Low complexity" evidence="7">
    <location>
        <begin position="1"/>
        <end position="18"/>
    </location>
</feature>
<dbReference type="KEGG" id="mbr:MONBRDRAFT_33566"/>
<dbReference type="InterPro" id="IPR035967">
    <property type="entry name" value="SWAP/Surp_sf"/>
</dbReference>
<dbReference type="SUPFAM" id="SSF54236">
    <property type="entry name" value="Ubiquitin-like"/>
    <property type="match status" value="1"/>
</dbReference>
<evidence type="ECO:0000256" key="6">
    <source>
        <dbReference type="ARBA" id="ARBA00023242"/>
    </source>
</evidence>